<keyword evidence="1" id="KW-0472">Membrane</keyword>
<dbReference type="EMBL" id="MNCJ02000326">
    <property type="protein sequence ID" value="KAF5782248.1"/>
    <property type="molecule type" value="Genomic_DNA"/>
</dbReference>
<evidence type="ECO:0000313" key="3">
    <source>
        <dbReference type="EMBL" id="OTG24044.1"/>
    </source>
</evidence>
<gene>
    <name evidence="3" type="ORF">HannXRQ_Chr05g0132291</name>
    <name evidence="2" type="ORF">HanXRQr2_Chr11g0493511</name>
</gene>
<evidence type="ECO:0008006" key="5">
    <source>
        <dbReference type="Google" id="ProtNLM"/>
    </source>
</evidence>
<feature type="transmembrane region" description="Helical" evidence="1">
    <location>
        <begin position="20"/>
        <end position="39"/>
    </location>
</feature>
<keyword evidence="4" id="KW-1185">Reference proteome</keyword>
<reference evidence="2 4" key="1">
    <citation type="journal article" date="2017" name="Nature">
        <title>The sunflower genome provides insights into oil metabolism, flowering and Asterid evolution.</title>
        <authorList>
            <person name="Badouin H."/>
            <person name="Gouzy J."/>
            <person name="Grassa C.J."/>
            <person name="Murat F."/>
            <person name="Staton S.E."/>
            <person name="Cottret L."/>
            <person name="Lelandais-Briere C."/>
            <person name="Owens G.L."/>
            <person name="Carrere S."/>
            <person name="Mayjonade B."/>
            <person name="Legrand L."/>
            <person name="Gill N."/>
            <person name="Kane N.C."/>
            <person name="Bowers J.E."/>
            <person name="Hubner S."/>
            <person name="Bellec A."/>
            <person name="Berard A."/>
            <person name="Berges H."/>
            <person name="Blanchet N."/>
            <person name="Boniface M.C."/>
            <person name="Brunel D."/>
            <person name="Catrice O."/>
            <person name="Chaidir N."/>
            <person name="Claudel C."/>
            <person name="Donnadieu C."/>
            <person name="Faraut T."/>
            <person name="Fievet G."/>
            <person name="Helmstetter N."/>
            <person name="King M."/>
            <person name="Knapp S.J."/>
            <person name="Lai Z."/>
            <person name="Le Paslier M.C."/>
            <person name="Lippi Y."/>
            <person name="Lorenzon L."/>
            <person name="Mandel J.R."/>
            <person name="Marage G."/>
            <person name="Marchand G."/>
            <person name="Marquand E."/>
            <person name="Bret-Mestries E."/>
            <person name="Morien E."/>
            <person name="Nambeesan S."/>
            <person name="Nguyen T."/>
            <person name="Pegot-Espagnet P."/>
            <person name="Pouilly N."/>
            <person name="Raftis F."/>
            <person name="Sallet E."/>
            <person name="Schiex T."/>
            <person name="Thomas J."/>
            <person name="Vandecasteele C."/>
            <person name="Vares D."/>
            <person name="Vear F."/>
            <person name="Vautrin S."/>
            <person name="Crespi M."/>
            <person name="Mangin B."/>
            <person name="Burke J.M."/>
            <person name="Salse J."/>
            <person name="Munos S."/>
            <person name="Vincourt P."/>
            <person name="Rieseberg L.H."/>
            <person name="Langlade N.B."/>
        </authorList>
    </citation>
    <scope>NUCLEOTIDE SEQUENCE [LARGE SCALE GENOMIC DNA]</scope>
    <source>
        <strain evidence="4">cv. SF193</strain>
        <tissue evidence="2">Leaves</tissue>
    </source>
</reference>
<evidence type="ECO:0000313" key="2">
    <source>
        <dbReference type="EMBL" id="KAF5782248.1"/>
    </source>
</evidence>
<feature type="transmembrane region" description="Helical" evidence="1">
    <location>
        <begin position="125"/>
        <end position="144"/>
    </location>
</feature>
<reference evidence="3" key="2">
    <citation type="submission" date="2017-02" db="EMBL/GenBank/DDBJ databases">
        <title>Sunflower complete genome.</title>
        <authorList>
            <person name="Langlade N."/>
            <person name="Munos S."/>
        </authorList>
    </citation>
    <scope>NUCLEOTIDE SEQUENCE [LARGE SCALE GENOMIC DNA]</scope>
    <source>
        <tissue evidence="3">Leaves</tissue>
    </source>
</reference>
<keyword evidence="1" id="KW-0812">Transmembrane</keyword>
<protein>
    <recommendedName>
        <fullName evidence="5">Transmembrane protein</fullName>
    </recommendedName>
</protein>
<sequence>MNESFQIFQSNYAKLTLNQPYLTCLLFIYTLVISSHVIFIPNKVWQSFYLYFCHEHKTRWYIYFPYIHSFIHAFLQTYVHTQPISPLSICILEPKFIIIILEFRSQVHISYIFVPSLIFMVTTRLFQALGFLCLFLIYGVLCFADQVSS</sequence>
<dbReference type="InParanoid" id="A0A251ULQ6"/>
<keyword evidence="1" id="KW-1133">Transmembrane helix</keyword>
<accession>A0A251ULQ6</accession>
<dbReference type="Gramene" id="mRNA:HanXRQr2_Chr11g0493511">
    <property type="protein sequence ID" value="mRNA:HanXRQr2_Chr11g0493511"/>
    <property type="gene ID" value="HanXRQr2_Chr11g0493511"/>
</dbReference>
<evidence type="ECO:0000313" key="4">
    <source>
        <dbReference type="Proteomes" id="UP000215914"/>
    </source>
</evidence>
<organism evidence="3 4">
    <name type="scientific">Helianthus annuus</name>
    <name type="common">Common sunflower</name>
    <dbReference type="NCBI Taxonomy" id="4232"/>
    <lineage>
        <taxon>Eukaryota</taxon>
        <taxon>Viridiplantae</taxon>
        <taxon>Streptophyta</taxon>
        <taxon>Embryophyta</taxon>
        <taxon>Tracheophyta</taxon>
        <taxon>Spermatophyta</taxon>
        <taxon>Magnoliopsida</taxon>
        <taxon>eudicotyledons</taxon>
        <taxon>Gunneridae</taxon>
        <taxon>Pentapetalae</taxon>
        <taxon>asterids</taxon>
        <taxon>campanulids</taxon>
        <taxon>Asterales</taxon>
        <taxon>Asteraceae</taxon>
        <taxon>Asteroideae</taxon>
        <taxon>Heliantheae alliance</taxon>
        <taxon>Heliantheae</taxon>
        <taxon>Helianthus</taxon>
    </lineage>
</organism>
<proteinExistence type="predicted"/>
<name>A0A251ULQ6_HELAN</name>
<dbReference type="AlphaFoldDB" id="A0A251ULQ6"/>
<evidence type="ECO:0000256" key="1">
    <source>
        <dbReference type="SAM" id="Phobius"/>
    </source>
</evidence>
<dbReference type="EMBL" id="CM007894">
    <property type="protein sequence ID" value="OTG24044.1"/>
    <property type="molecule type" value="Genomic_DNA"/>
</dbReference>
<reference evidence="2" key="3">
    <citation type="submission" date="2020-06" db="EMBL/GenBank/DDBJ databases">
        <title>Helianthus annuus Genome sequencing and assembly Release 2.</title>
        <authorList>
            <person name="Gouzy J."/>
            <person name="Langlade N."/>
            <person name="Munos S."/>
        </authorList>
    </citation>
    <scope>NUCLEOTIDE SEQUENCE</scope>
    <source>
        <tissue evidence="2">Leaves</tissue>
    </source>
</reference>
<dbReference type="Proteomes" id="UP000215914">
    <property type="component" value="Chromosome 5"/>
</dbReference>